<sequence length="97" mass="10278">MSGAAALDLRYPIGGLFVVLGLLLAGYGAMTHGDATMYARATGLNINLWWGAAMLAFGALFLALAARAGRRATARPAMETPEGRETERREHEAGLET</sequence>
<gene>
    <name evidence="3" type="ORF">rosag_23720</name>
</gene>
<keyword evidence="4" id="KW-1185">Reference proteome</keyword>
<feature type="transmembrane region" description="Helical" evidence="2">
    <location>
        <begin position="48"/>
        <end position="66"/>
    </location>
</feature>
<evidence type="ECO:0000256" key="2">
    <source>
        <dbReference type="SAM" id="Phobius"/>
    </source>
</evidence>
<dbReference type="AlphaFoldDB" id="A0AA37VEV7"/>
<feature type="compositionally biased region" description="Basic and acidic residues" evidence="1">
    <location>
        <begin position="81"/>
        <end position="97"/>
    </location>
</feature>
<keyword evidence="2" id="KW-0472">Membrane</keyword>
<dbReference type="EMBL" id="BRXS01000003">
    <property type="protein sequence ID" value="GLC25859.1"/>
    <property type="molecule type" value="Genomic_DNA"/>
</dbReference>
<dbReference type="Proteomes" id="UP001161325">
    <property type="component" value="Unassembled WGS sequence"/>
</dbReference>
<evidence type="ECO:0000256" key="1">
    <source>
        <dbReference type="SAM" id="MobiDB-lite"/>
    </source>
</evidence>
<evidence type="ECO:0000313" key="4">
    <source>
        <dbReference type="Proteomes" id="UP001161325"/>
    </source>
</evidence>
<dbReference type="RefSeq" id="WP_284350317.1">
    <property type="nucleotide sequence ID" value="NZ_BRXS01000003.1"/>
</dbReference>
<accession>A0AA37VEV7</accession>
<feature type="transmembrane region" description="Helical" evidence="2">
    <location>
        <begin position="9"/>
        <end position="28"/>
    </location>
</feature>
<comment type="caution">
    <text evidence="3">The sequence shown here is derived from an EMBL/GenBank/DDBJ whole genome shotgun (WGS) entry which is preliminary data.</text>
</comment>
<reference evidence="3" key="1">
    <citation type="submission" date="2022-08" db="EMBL/GenBank/DDBJ databases">
        <title>Draft genome sequencing of Roseisolibacter agri AW1220.</title>
        <authorList>
            <person name="Tobiishi Y."/>
            <person name="Tonouchi A."/>
        </authorList>
    </citation>
    <scope>NUCLEOTIDE SEQUENCE</scope>
    <source>
        <strain evidence="3">AW1220</strain>
    </source>
</reference>
<name>A0AA37VEV7_9BACT</name>
<organism evidence="3 4">
    <name type="scientific">Roseisolibacter agri</name>
    <dbReference type="NCBI Taxonomy" id="2014610"/>
    <lineage>
        <taxon>Bacteria</taxon>
        <taxon>Pseudomonadati</taxon>
        <taxon>Gemmatimonadota</taxon>
        <taxon>Gemmatimonadia</taxon>
        <taxon>Gemmatimonadales</taxon>
        <taxon>Gemmatimonadaceae</taxon>
        <taxon>Roseisolibacter</taxon>
    </lineage>
</organism>
<evidence type="ECO:0000313" key="3">
    <source>
        <dbReference type="EMBL" id="GLC25859.1"/>
    </source>
</evidence>
<feature type="region of interest" description="Disordered" evidence="1">
    <location>
        <begin position="72"/>
        <end position="97"/>
    </location>
</feature>
<keyword evidence="2" id="KW-1133">Transmembrane helix</keyword>
<keyword evidence="2" id="KW-0812">Transmembrane</keyword>
<proteinExistence type="predicted"/>
<protein>
    <submittedName>
        <fullName evidence="3">Uncharacterized protein</fullName>
    </submittedName>
</protein>